<comment type="subunit">
    <text evidence="14">Homohexamer.</text>
</comment>
<evidence type="ECO:0000259" key="16">
    <source>
        <dbReference type="SMART" id="SM00382"/>
    </source>
</evidence>
<dbReference type="HAMAP" id="MF_01458">
    <property type="entry name" value="FtsH"/>
    <property type="match status" value="1"/>
</dbReference>
<keyword evidence="3 14" id="KW-0645">Protease</keyword>
<keyword evidence="14" id="KW-1003">Cell membrane</keyword>
<keyword evidence="11 14" id="KW-0482">Metalloprotease</keyword>
<feature type="binding site" evidence="14">
    <location>
        <begin position="135"/>
        <end position="142"/>
    </location>
    <ligand>
        <name>ATP</name>
        <dbReference type="ChEBI" id="CHEBI:30616"/>
    </ligand>
</feature>
<keyword evidence="8 14" id="KW-0862">Zinc</keyword>
<dbReference type="EC" id="3.4.24.-" evidence="14"/>
<evidence type="ECO:0000256" key="9">
    <source>
        <dbReference type="ARBA" id="ARBA00022840"/>
    </source>
</evidence>
<dbReference type="Proteomes" id="UP000614424">
    <property type="component" value="Unassembled WGS sequence"/>
</dbReference>
<evidence type="ECO:0000256" key="5">
    <source>
        <dbReference type="ARBA" id="ARBA00022723"/>
    </source>
</evidence>
<gene>
    <name evidence="17" type="primary">hflB</name>
    <name evidence="14" type="synonym">ftsH</name>
    <name evidence="17" type="ORF">H8E41_11975</name>
</gene>
<dbReference type="SUPFAM" id="SSF52540">
    <property type="entry name" value="P-loop containing nucleoside triphosphate hydrolases"/>
    <property type="match status" value="1"/>
</dbReference>
<proteinExistence type="inferred from homology"/>
<organism evidence="17 18">
    <name type="scientific">Candidatus Desulfobia pelagia</name>
    <dbReference type="NCBI Taxonomy" id="2841692"/>
    <lineage>
        <taxon>Bacteria</taxon>
        <taxon>Pseudomonadati</taxon>
        <taxon>Thermodesulfobacteriota</taxon>
        <taxon>Desulfobulbia</taxon>
        <taxon>Desulfobulbales</taxon>
        <taxon>Desulfobulbaceae</taxon>
        <taxon>Candidatus Desulfobia</taxon>
    </lineage>
</organism>
<keyword evidence="9 14" id="KW-0067">ATP-binding</keyword>
<keyword evidence="7 14" id="KW-0378">Hydrolase</keyword>
<dbReference type="FunFam" id="1.20.58.760:FF:000001">
    <property type="entry name" value="ATP-dependent zinc metalloprotease FtsH"/>
    <property type="match status" value="1"/>
</dbReference>
<keyword evidence="12 14" id="KW-0472">Membrane</keyword>
<feature type="domain" description="AAA+ ATPase" evidence="16">
    <location>
        <begin position="127"/>
        <end position="267"/>
    </location>
</feature>
<dbReference type="GO" id="GO:0005524">
    <property type="term" value="F:ATP binding"/>
    <property type="evidence" value="ECO:0007669"/>
    <property type="project" value="UniProtKB-UniRule"/>
</dbReference>
<dbReference type="InterPro" id="IPR003959">
    <property type="entry name" value="ATPase_AAA_core"/>
</dbReference>
<dbReference type="GO" id="GO:0008270">
    <property type="term" value="F:zinc ion binding"/>
    <property type="evidence" value="ECO:0007669"/>
    <property type="project" value="UniProtKB-UniRule"/>
</dbReference>
<keyword evidence="4 14" id="KW-0812">Transmembrane</keyword>
<evidence type="ECO:0000256" key="2">
    <source>
        <dbReference type="ARBA" id="ARBA00010044"/>
    </source>
</evidence>
<dbReference type="AlphaFoldDB" id="A0A8J6NF77"/>
<evidence type="ECO:0000256" key="6">
    <source>
        <dbReference type="ARBA" id="ARBA00022741"/>
    </source>
</evidence>
<feature type="binding site" evidence="14">
    <location>
        <position position="362"/>
    </location>
    <ligand>
        <name>Zn(2+)</name>
        <dbReference type="ChEBI" id="CHEBI:29105"/>
        <note>catalytic</note>
    </ligand>
</feature>
<dbReference type="GO" id="GO:0006508">
    <property type="term" value="P:proteolysis"/>
    <property type="evidence" value="ECO:0007669"/>
    <property type="project" value="UniProtKB-KW"/>
</dbReference>
<evidence type="ECO:0000256" key="14">
    <source>
        <dbReference type="HAMAP-Rule" id="MF_01458"/>
    </source>
</evidence>
<dbReference type="InterPro" id="IPR005936">
    <property type="entry name" value="FtsH"/>
</dbReference>
<comment type="subcellular location">
    <subcellularLocation>
        <location evidence="14">Cell membrane</location>
        <topology evidence="14">Multi-pass membrane protein</topology>
        <orientation evidence="14">Cytoplasmic side</orientation>
    </subcellularLocation>
    <subcellularLocation>
        <location evidence="1">Membrane</location>
    </subcellularLocation>
</comment>
<comment type="similarity">
    <text evidence="13 14">In the central section; belongs to the AAA ATPase family.</text>
</comment>
<dbReference type="Gene3D" id="1.10.8.60">
    <property type="match status" value="1"/>
</dbReference>
<dbReference type="GO" id="GO:0005886">
    <property type="term" value="C:plasma membrane"/>
    <property type="evidence" value="ECO:0007669"/>
    <property type="project" value="UniProtKB-SubCell"/>
</dbReference>
<dbReference type="PANTHER" id="PTHR23076:SF97">
    <property type="entry name" value="ATP-DEPENDENT ZINC METALLOPROTEASE YME1L1"/>
    <property type="match status" value="1"/>
</dbReference>
<dbReference type="NCBIfam" id="TIGR01241">
    <property type="entry name" value="FtsH_fam"/>
    <property type="match status" value="1"/>
</dbReference>
<dbReference type="EMBL" id="JACNJZ010000171">
    <property type="protein sequence ID" value="MBC8318612.1"/>
    <property type="molecule type" value="Genomic_DNA"/>
</dbReference>
<evidence type="ECO:0000256" key="7">
    <source>
        <dbReference type="ARBA" id="ARBA00022801"/>
    </source>
</evidence>
<dbReference type="InterPro" id="IPR037219">
    <property type="entry name" value="Peptidase_M41-like"/>
</dbReference>
<dbReference type="GO" id="GO:0030163">
    <property type="term" value="P:protein catabolic process"/>
    <property type="evidence" value="ECO:0007669"/>
    <property type="project" value="UniProtKB-UniRule"/>
</dbReference>
<evidence type="ECO:0000313" key="17">
    <source>
        <dbReference type="EMBL" id="MBC8318612.1"/>
    </source>
</evidence>
<dbReference type="PANTHER" id="PTHR23076">
    <property type="entry name" value="METALLOPROTEASE M41 FTSH"/>
    <property type="match status" value="1"/>
</dbReference>
<feature type="binding site" evidence="14">
    <location>
        <position position="358"/>
    </location>
    <ligand>
        <name>Zn(2+)</name>
        <dbReference type="ChEBI" id="CHEBI:29105"/>
        <note>catalytic</note>
    </ligand>
</feature>
<reference evidence="17 18" key="1">
    <citation type="submission" date="2020-08" db="EMBL/GenBank/DDBJ databases">
        <title>Bridging the membrane lipid divide: bacteria of the FCB group superphylum have the potential to synthesize archaeal ether lipids.</title>
        <authorList>
            <person name="Villanueva L."/>
            <person name="Von Meijenfeldt F.A.B."/>
            <person name="Westbye A.B."/>
            <person name="Yadav S."/>
            <person name="Hopmans E.C."/>
            <person name="Dutilh B.E."/>
            <person name="Sinninghe Damste J.S."/>
        </authorList>
    </citation>
    <scope>NUCLEOTIDE SEQUENCE [LARGE SCALE GENOMIC DNA]</scope>
    <source>
        <strain evidence="17">NIOZ-UU47</strain>
    </source>
</reference>
<evidence type="ECO:0000256" key="4">
    <source>
        <dbReference type="ARBA" id="ARBA00022692"/>
    </source>
</evidence>
<comment type="caution">
    <text evidence="17">The sequence shown here is derived from an EMBL/GenBank/DDBJ whole genome shotgun (WGS) entry which is preliminary data.</text>
</comment>
<dbReference type="FunFam" id="3.40.50.300:FF:000001">
    <property type="entry name" value="ATP-dependent zinc metalloprotease FtsH"/>
    <property type="match status" value="1"/>
</dbReference>
<keyword evidence="5 14" id="KW-0479">Metal-binding</keyword>
<dbReference type="SUPFAM" id="SSF140990">
    <property type="entry name" value="FtsH protease domain-like"/>
    <property type="match status" value="1"/>
</dbReference>
<name>A0A8J6NF77_9BACT</name>
<evidence type="ECO:0000256" key="3">
    <source>
        <dbReference type="ARBA" id="ARBA00022670"/>
    </source>
</evidence>
<feature type="binding site" evidence="14">
    <location>
        <position position="434"/>
    </location>
    <ligand>
        <name>Zn(2+)</name>
        <dbReference type="ChEBI" id="CHEBI:29105"/>
        <note>catalytic</note>
    </ligand>
</feature>
<keyword evidence="6 14" id="KW-0547">Nucleotide-binding</keyword>
<evidence type="ECO:0000256" key="11">
    <source>
        <dbReference type="ARBA" id="ARBA00023049"/>
    </source>
</evidence>
<dbReference type="InterPro" id="IPR041569">
    <property type="entry name" value="AAA_lid_3"/>
</dbReference>
<accession>A0A8J6NF77</accession>
<evidence type="ECO:0000256" key="8">
    <source>
        <dbReference type="ARBA" id="ARBA00022833"/>
    </source>
</evidence>
<dbReference type="Gene3D" id="3.40.50.300">
    <property type="entry name" value="P-loop containing nucleotide triphosphate hydrolases"/>
    <property type="match status" value="1"/>
</dbReference>
<sequence>MKGNEINGIDNFDQPFYTVVPDVAFLVSRLEGKNVGISAIKASSGSQFWTSTFPVILLMGGWMFFMMRKSKSSSDNFGKKKSMIPSDVAKKVTFNDVAGIPEAKEELVEIVDCLRDSSKFVSLGGKIPKGVLLQGPPGTGKTLLAKAIAGEAGVPFFSISGSDFVEMFVGVGASRVRDLFVQAKKNAPCIIFIDEIDAVGRSRGGSSSQGGQDEREQTLNALLVEMDGFQSGETVIIVAATNRPDVLDPALLRPGRFDRQVTILPPNKKGRKQILEVHAKNVIMDKDVEMDVVAQNTPGFTGAELANLVNESALLAARKGKKAVHLVDIEDAKDKILMGAERKGMVISDYERKVTAYHEAGHALIAKLLPNTDPLHKITIIPRGRALGVTQQVPLDERHSYSREYLTNRIKILLGGRTAEEIIFNELSTGASNDLQSSTDIATKMVCEWGMSSVLGPRAYMREAQGFLGGDSMRHVFSEDIAKAIDMEINKLIEECYQETMIILESRMTFLHKLAEFLLQEETIDGEDVDIIVTCPKLSAENESRNAS</sequence>
<dbReference type="InterPro" id="IPR003593">
    <property type="entry name" value="AAA+_ATPase"/>
</dbReference>
<dbReference type="Pfam" id="PF17862">
    <property type="entry name" value="AAA_lid_3"/>
    <property type="match status" value="1"/>
</dbReference>
<dbReference type="Pfam" id="PF01434">
    <property type="entry name" value="Peptidase_M41"/>
    <property type="match status" value="1"/>
</dbReference>
<evidence type="ECO:0000256" key="15">
    <source>
        <dbReference type="RuleBase" id="RU003651"/>
    </source>
</evidence>
<dbReference type="GO" id="GO:0004222">
    <property type="term" value="F:metalloendopeptidase activity"/>
    <property type="evidence" value="ECO:0007669"/>
    <property type="project" value="InterPro"/>
</dbReference>
<dbReference type="PROSITE" id="PS00674">
    <property type="entry name" value="AAA"/>
    <property type="match status" value="1"/>
</dbReference>
<evidence type="ECO:0000256" key="13">
    <source>
        <dbReference type="ARBA" id="ARBA00061570"/>
    </source>
</evidence>
<keyword evidence="10 14" id="KW-1133">Transmembrane helix</keyword>
<evidence type="ECO:0000313" key="18">
    <source>
        <dbReference type="Proteomes" id="UP000614424"/>
    </source>
</evidence>
<evidence type="ECO:0000256" key="10">
    <source>
        <dbReference type="ARBA" id="ARBA00022989"/>
    </source>
</evidence>
<dbReference type="CDD" id="cd19501">
    <property type="entry name" value="RecA-like_FtsH"/>
    <property type="match status" value="1"/>
</dbReference>
<dbReference type="SMART" id="SM00382">
    <property type="entry name" value="AAA"/>
    <property type="match status" value="1"/>
</dbReference>
<dbReference type="InterPro" id="IPR003960">
    <property type="entry name" value="ATPase_AAA_CS"/>
</dbReference>
<dbReference type="FunFam" id="1.10.8.60:FF:000001">
    <property type="entry name" value="ATP-dependent zinc metalloprotease FtsH"/>
    <property type="match status" value="1"/>
</dbReference>
<comment type="cofactor">
    <cofactor evidence="14">
        <name>Zn(2+)</name>
        <dbReference type="ChEBI" id="CHEBI:29105"/>
    </cofactor>
    <text evidence="14">Binds 1 zinc ion per subunit.</text>
</comment>
<dbReference type="InterPro" id="IPR000642">
    <property type="entry name" value="Peptidase_M41"/>
</dbReference>
<comment type="similarity">
    <text evidence="15">Belongs to the AAA ATPase family.</text>
</comment>
<dbReference type="Gene3D" id="1.20.58.760">
    <property type="entry name" value="Peptidase M41"/>
    <property type="match status" value="1"/>
</dbReference>
<dbReference type="Pfam" id="PF00004">
    <property type="entry name" value="AAA"/>
    <property type="match status" value="1"/>
</dbReference>
<dbReference type="GO" id="GO:0004176">
    <property type="term" value="F:ATP-dependent peptidase activity"/>
    <property type="evidence" value="ECO:0007669"/>
    <property type="project" value="InterPro"/>
</dbReference>
<comment type="function">
    <text evidence="14">Acts as a processive, ATP-dependent zinc metallopeptidase for both cytoplasmic and membrane proteins. Plays a role in the quality control of integral membrane proteins.</text>
</comment>
<dbReference type="GO" id="GO:0016887">
    <property type="term" value="F:ATP hydrolysis activity"/>
    <property type="evidence" value="ECO:0007669"/>
    <property type="project" value="UniProtKB-UniRule"/>
</dbReference>
<protein>
    <recommendedName>
        <fullName evidence="14">ATP-dependent zinc metalloprotease FtsH</fullName>
        <ecNumber evidence="14">3.4.24.-</ecNumber>
    </recommendedName>
</protein>
<evidence type="ECO:0000256" key="1">
    <source>
        <dbReference type="ARBA" id="ARBA00004370"/>
    </source>
</evidence>
<comment type="similarity">
    <text evidence="2 14">In the C-terminal section; belongs to the peptidase M41 family.</text>
</comment>
<evidence type="ECO:0000256" key="12">
    <source>
        <dbReference type="ARBA" id="ARBA00023136"/>
    </source>
</evidence>
<feature type="active site" evidence="14">
    <location>
        <position position="359"/>
    </location>
</feature>
<dbReference type="InterPro" id="IPR027417">
    <property type="entry name" value="P-loop_NTPase"/>
</dbReference>